<name>A0A4U6UZL0_SETVI</name>
<dbReference type="Gramene" id="TKW22170">
    <property type="protein sequence ID" value="TKW22170"/>
    <property type="gene ID" value="SEVIR_4G211701v2"/>
</dbReference>
<accession>A0A4U6UZL0</accession>
<evidence type="ECO:0000313" key="2">
    <source>
        <dbReference type="EMBL" id="TKW22170.1"/>
    </source>
</evidence>
<protein>
    <submittedName>
        <fullName evidence="2">Uncharacterized protein</fullName>
    </submittedName>
</protein>
<reference evidence="2" key="1">
    <citation type="submission" date="2019-03" db="EMBL/GenBank/DDBJ databases">
        <title>WGS assembly of Setaria viridis.</title>
        <authorList>
            <person name="Huang P."/>
            <person name="Jenkins J."/>
            <person name="Grimwood J."/>
            <person name="Barry K."/>
            <person name="Healey A."/>
            <person name="Mamidi S."/>
            <person name="Sreedasyam A."/>
            <person name="Shu S."/>
            <person name="Feldman M."/>
            <person name="Wu J."/>
            <person name="Yu Y."/>
            <person name="Chen C."/>
            <person name="Johnson J."/>
            <person name="Rokhsar D."/>
            <person name="Baxter I."/>
            <person name="Schmutz J."/>
            <person name="Brutnell T."/>
            <person name="Kellogg E."/>
        </authorList>
    </citation>
    <scope>NUCLEOTIDE SEQUENCE [LARGE SCALE GENOMIC DNA]</scope>
</reference>
<feature type="compositionally biased region" description="Basic and acidic residues" evidence="1">
    <location>
        <begin position="143"/>
        <end position="152"/>
    </location>
</feature>
<evidence type="ECO:0000313" key="3">
    <source>
        <dbReference type="Proteomes" id="UP000298652"/>
    </source>
</evidence>
<sequence length="152" mass="17552">MPRQGNQESYHHGEEDQAFPGLPPLVLHCCCCCGGNRILIRRRRHRRPRSIPREAALHLDRRRRRLLLQGRHLLRCRPRHRHRPCGARPGGDAAVLHLQPHRARVAPAPGQRPLRRRPAAPIPRPHPPLPRRQRLHLPPRGLPPRDSRAAEP</sequence>
<organism evidence="2 3">
    <name type="scientific">Setaria viridis</name>
    <name type="common">Green bristlegrass</name>
    <name type="synonym">Setaria italica subsp. viridis</name>
    <dbReference type="NCBI Taxonomy" id="4556"/>
    <lineage>
        <taxon>Eukaryota</taxon>
        <taxon>Viridiplantae</taxon>
        <taxon>Streptophyta</taxon>
        <taxon>Embryophyta</taxon>
        <taxon>Tracheophyta</taxon>
        <taxon>Spermatophyta</taxon>
        <taxon>Magnoliopsida</taxon>
        <taxon>Liliopsida</taxon>
        <taxon>Poales</taxon>
        <taxon>Poaceae</taxon>
        <taxon>PACMAD clade</taxon>
        <taxon>Panicoideae</taxon>
        <taxon>Panicodae</taxon>
        <taxon>Paniceae</taxon>
        <taxon>Cenchrinae</taxon>
        <taxon>Setaria</taxon>
    </lineage>
</organism>
<feature type="region of interest" description="Disordered" evidence="1">
    <location>
        <begin position="103"/>
        <end position="152"/>
    </location>
</feature>
<evidence type="ECO:0000256" key="1">
    <source>
        <dbReference type="SAM" id="MobiDB-lite"/>
    </source>
</evidence>
<gene>
    <name evidence="2" type="ORF">SEVIR_4G211701v2</name>
</gene>
<dbReference type="AlphaFoldDB" id="A0A4U6UZL0"/>
<proteinExistence type="predicted"/>
<keyword evidence="3" id="KW-1185">Reference proteome</keyword>
<dbReference type="EMBL" id="CM016555">
    <property type="protein sequence ID" value="TKW22170.1"/>
    <property type="molecule type" value="Genomic_DNA"/>
</dbReference>
<dbReference type="Proteomes" id="UP000298652">
    <property type="component" value="Chromosome 4"/>
</dbReference>